<evidence type="ECO:0000313" key="7">
    <source>
        <dbReference type="Proteomes" id="UP000265848"/>
    </source>
</evidence>
<evidence type="ECO:0000256" key="1">
    <source>
        <dbReference type="ARBA" id="ARBA00004418"/>
    </source>
</evidence>
<dbReference type="Proteomes" id="UP000265848">
    <property type="component" value="Unassembled WGS sequence"/>
</dbReference>
<keyword evidence="2" id="KW-0813">Transport</keyword>
<dbReference type="InterPro" id="IPR006059">
    <property type="entry name" value="SBP"/>
</dbReference>
<comment type="caution">
    <text evidence="6">The sequence shown here is derived from an EMBL/GenBank/DDBJ whole genome shotgun (WGS) entry which is preliminary data.</text>
</comment>
<organism evidence="6 7">
    <name type="scientific">Pseudooceanicola sediminis</name>
    <dbReference type="NCBI Taxonomy" id="2211117"/>
    <lineage>
        <taxon>Bacteria</taxon>
        <taxon>Pseudomonadati</taxon>
        <taxon>Pseudomonadota</taxon>
        <taxon>Alphaproteobacteria</taxon>
        <taxon>Rhodobacterales</taxon>
        <taxon>Paracoccaceae</taxon>
        <taxon>Pseudooceanicola</taxon>
    </lineage>
</organism>
<dbReference type="PANTHER" id="PTHR30222:SF17">
    <property type="entry name" value="SPERMIDINE_PUTRESCINE-BINDING PERIPLASMIC PROTEIN"/>
    <property type="match status" value="1"/>
</dbReference>
<gene>
    <name evidence="6" type="ORF">DL237_03980</name>
</gene>
<reference evidence="6 7" key="1">
    <citation type="submission" date="2018-08" db="EMBL/GenBank/DDBJ databases">
        <title>Pseudooceanicola sediminis CY03 in the family Rhodobacteracea.</title>
        <authorList>
            <person name="Zhang Y.-J."/>
        </authorList>
    </citation>
    <scope>NUCLEOTIDE SEQUENCE [LARGE SCALE GENOMIC DNA]</scope>
    <source>
        <strain evidence="6 7">CY03</strain>
    </source>
</reference>
<dbReference type="PANTHER" id="PTHR30222">
    <property type="entry name" value="SPERMIDINE/PUTRESCINE-BINDING PERIPLASMIC PROTEIN"/>
    <property type="match status" value="1"/>
</dbReference>
<evidence type="ECO:0000313" key="6">
    <source>
        <dbReference type="EMBL" id="RII39871.1"/>
    </source>
</evidence>
<feature type="signal peptide" evidence="5">
    <location>
        <begin position="1"/>
        <end position="21"/>
    </location>
</feature>
<dbReference type="OrthoDB" id="9769319at2"/>
<evidence type="ECO:0000256" key="2">
    <source>
        <dbReference type="ARBA" id="ARBA00022448"/>
    </source>
</evidence>
<keyword evidence="7" id="KW-1185">Reference proteome</keyword>
<keyword evidence="3 5" id="KW-0732">Signal</keyword>
<evidence type="ECO:0000256" key="5">
    <source>
        <dbReference type="SAM" id="SignalP"/>
    </source>
</evidence>
<dbReference type="RefSeq" id="WP_119397752.1">
    <property type="nucleotide sequence ID" value="NZ_QWJJ01000003.1"/>
</dbReference>
<dbReference type="GO" id="GO:0042597">
    <property type="term" value="C:periplasmic space"/>
    <property type="evidence" value="ECO:0007669"/>
    <property type="project" value="UniProtKB-SubCell"/>
</dbReference>
<evidence type="ECO:0000256" key="4">
    <source>
        <dbReference type="ARBA" id="ARBA00022764"/>
    </source>
</evidence>
<dbReference type="InterPro" id="IPR001188">
    <property type="entry name" value="Sperm_putr-bd"/>
</dbReference>
<dbReference type="PRINTS" id="PR00909">
    <property type="entry name" value="SPERMDNBNDNG"/>
</dbReference>
<evidence type="ECO:0000256" key="3">
    <source>
        <dbReference type="ARBA" id="ARBA00022729"/>
    </source>
</evidence>
<comment type="subcellular location">
    <subcellularLocation>
        <location evidence="1">Periplasm</location>
    </subcellularLocation>
</comment>
<dbReference type="GO" id="GO:0019808">
    <property type="term" value="F:polyamine binding"/>
    <property type="evidence" value="ECO:0007669"/>
    <property type="project" value="InterPro"/>
</dbReference>
<proteinExistence type="predicted"/>
<protein>
    <submittedName>
        <fullName evidence="6">Spermidine/putrescine ABC transporter substrate-binding protein</fullName>
    </submittedName>
</protein>
<dbReference type="Gene3D" id="3.40.190.10">
    <property type="entry name" value="Periplasmic binding protein-like II"/>
    <property type="match status" value="2"/>
</dbReference>
<sequence>MFRTPLTGLALIAALTSAASADDLVISNWDGYMAPDAIDAFNTDTDNTAELVLHGTNEEIMGKLIASKGAGYDVVFVSSPFAEVLNKLGIAETLDHAKLPNIANLYPAANELKHDPGNAFSVPYAWGTTGLCYRADLIDETPDSWWDLLTPPDDLKDKVTMLATDRWLLAAAQLANGYSVNTTDEAELAKVKEDLISAKQTLLAYDDTTFYAKLVSGEADLVQAWDGWCNYGIAENADIKYVIPAEGSDLWVDTMVIIKGSEHKDAAYAFVNWMLDAEHHRWAAENILYKVPNKAAMEGLDPSLIATFPNMGITPEDLLGYEQLLDVGEAQRAYSRIVSEIKAAD</sequence>
<accession>A0A399J3M3</accession>
<dbReference type="AlphaFoldDB" id="A0A399J3M3"/>
<dbReference type="Pfam" id="PF13416">
    <property type="entry name" value="SBP_bac_8"/>
    <property type="match status" value="1"/>
</dbReference>
<feature type="chain" id="PRO_5017237948" evidence="5">
    <location>
        <begin position="22"/>
        <end position="345"/>
    </location>
</feature>
<dbReference type="EMBL" id="QWJJ01000003">
    <property type="protein sequence ID" value="RII39871.1"/>
    <property type="molecule type" value="Genomic_DNA"/>
</dbReference>
<dbReference type="GO" id="GO:0015846">
    <property type="term" value="P:polyamine transport"/>
    <property type="evidence" value="ECO:0007669"/>
    <property type="project" value="InterPro"/>
</dbReference>
<keyword evidence="4" id="KW-0574">Periplasm</keyword>
<dbReference type="SUPFAM" id="SSF53850">
    <property type="entry name" value="Periplasmic binding protein-like II"/>
    <property type="match status" value="1"/>
</dbReference>
<name>A0A399J3M3_9RHOB</name>
<dbReference type="CDD" id="cd13590">
    <property type="entry name" value="PBP2_PotD_PotF_like"/>
    <property type="match status" value="1"/>
</dbReference>